<organism evidence="1 2">
    <name type="scientific">Phytophthora fragariaefolia</name>
    <dbReference type="NCBI Taxonomy" id="1490495"/>
    <lineage>
        <taxon>Eukaryota</taxon>
        <taxon>Sar</taxon>
        <taxon>Stramenopiles</taxon>
        <taxon>Oomycota</taxon>
        <taxon>Peronosporomycetes</taxon>
        <taxon>Peronosporales</taxon>
        <taxon>Peronosporaceae</taxon>
        <taxon>Phytophthora</taxon>
    </lineage>
</organism>
<sequence>MAPFPDLIAGMHVQITQNVGIGEGVANGTLGTLGCVHCPRGTKFSLTRDSQYGIVVQIPSNPRDFALLGIARVRGAKLIHTGISPAIFPVFYDTELFGRSNISLPCASGGRARSISTQLRQFMFAYAADSTIYKGQGETLKYILVVDWKSNIAVVNKPINYVS</sequence>
<dbReference type="OrthoDB" id="129182at2759"/>
<proteinExistence type="predicted"/>
<dbReference type="AlphaFoldDB" id="A0A9W6TXT5"/>
<keyword evidence="2" id="KW-1185">Reference proteome</keyword>
<gene>
    <name evidence="1" type="ORF">Pfra01_000277200</name>
</gene>
<name>A0A9W6TXT5_9STRA</name>
<comment type="caution">
    <text evidence="1">The sequence shown here is derived from an EMBL/GenBank/DDBJ whole genome shotgun (WGS) entry which is preliminary data.</text>
</comment>
<dbReference type="Proteomes" id="UP001165121">
    <property type="component" value="Unassembled WGS sequence"/>
</dbReference>
<accession>A0A9W6TXT5</accession>
<reference evidence="1" key="1">
    <citation type="submission" date="2023-04" db="EMBL/GenBank/DDBJ databases">
        <title>Phytophthora fragariaefolia NBRC 109709.</title>
        <authorList>
            <person name="Ichikawa N."/>
            <person name="Sato H."/>
            <person name="Tonouchi N."/>
        </authorList>
    </citation>
    <scope>NUCLEOTIDE SEQUENCE</scope>
    <source>
        <strain evidence="1">NBRC 109709</strain>
    </source>
</reference>
<evidence type="ECO:0000313" key="1">
    <source>
        <dbReference type="EMBL" id="GMF21251.1"/>
    </source>
</evidence>
<evidence type="ECO:0000313" key="2">
    <source>
        <dbReference type="Proteomes" id="UP001165121"/>
    </source>
</evidence>
<dbReference type="EMBL" id="BSXT01000222">
    <property type="protein sequence ID" value="GMF21251.1"/>
    <property type="molecule type" value="Genomic_DNA"/>
</dbReference>
<protein>
    <submittedName>
        <fullName evidence="1">Unnamed protein product</fullName>
    </submittedName>
</protein>